<dbReference type="Pfam" id="PF01510">
    <property type="entry name" value="Amidase_2"/>
    <property type="match status" value="1"/>
</dbReference>
<dbReference type="STRING" id="1005945.SAMN05216561_1015"/>
<comment type="similarity">
    <text evidence="1">Belongs to the N-acetylmuramoyl-L-alanine amidase 2 family.</text>
</comment>
<dbReference type="PANTHER" id="PTHR11022:SF41">
    <property type="entry name" value="PEPTIDOGLYCAN-RECOGNITION PROTEIN LC-RELATED"/>
    <property type="match status" value="1"/>
</dbReference>
<feature type="region of interest" description="Disordered" evidence="2">
    <location>
        <begin position="181"/>
        <end position="200"/>
    </location>
</feature>
<dbReference type="InterPro" id="IPR006619">
    <property type="entry name" value="PGRP_domain_met/bac"/>
</dbReference>
<dbReference type="InterPro" id="IPR015510">
    <property type="entry name" value="PGRP"/>
</dbReference>
<dbReference type="GO" id="GO:0008270">
    <property type="term" value="F:zinc ion binding"/>
    <property type="evidence" value="ECO:0007669"/>
    <property type="project" value="InterPro"/>
</dbReference>
<dbReference type="EMBL" id="FOQG01000001">
    <property type="protein sequence ID" value="SFH58932.1"/>
    <property type="molecule type" value="Genomic_DNA"/>
</dbReference>
<name>A0A1I3B9K6_9ACTN</name>
<dbReference type="GO" id="GO:0009253">
    <property type="term" value="P:peptidoglycan catabolic process"/>
    <property type="evidence" value="ECO:0007669"/>
    <property type="project" value="InterPro"/>
</dbReference>
<dbReference type="Gene3D" id="2.60.40.2700">
    <property type="match status" value="1"/>
</dbReference>
<dbReference type="SUPFAM" id="SSF55846">
    <property type="entry name" value="N-acetylmuramoyl-L-alanine amidase-like"/>
    <property type="match status" value="1"/>
</dbReference>
<evidence type="ECO:0000256" key="1">
    <source>
        <dbReference type="ARBA" id="ARBA00007553"/>
    </source>
</evidence>
<dbReference type="Proteomes" id="UP000198649">
    <property type="component" value="Unassembled WGS sequence"/>
</dbReference>
<dbReference type="PANTHER" id="PTHR11022">
    <property type="entry name" value="PEPTIDOGLYCAN RECOGNITION PROTEIN"/>
    <property type="match status" value="1"/>
</dbReference>
<feature type="region of interest" description="Disordered" evidence="2">
    <location>
        <begin position="36"/>
        <end position="55"/>
    </location>
</feature>
<reference evidence="5 6" key="1">
    <citation type="submission" date="2016-10" db="EMBL/GenBank/DDBJ databases">
        <authorList>
            <person name="de Groot N.N."/>
        </authorList>
    </citation>
    <scope>NUCLEOTIDE SEQUENCE [LARGE SCALE GENOMIC DNA]</scope>
    <source>
        <strain evidence="5 6">CGMCC 1.11156</strain>
    </source>
</reference>
<dbReference type="OrthoDB" id="514320at2"/>
<dbReference type="CDD" id="cd06583">
    <property type="entry name" value="PGRP"/>
    <property type="match status" value="1"/>
</dbReference>
<feature type="domain" description="Peptidoglycan recognition protein family" evidence="4">
    <location>
        <begin position="201"/>
        <end position="349"/>
    </location>
</feature>
<dbReference type="InterPro" id="IPR002502">
    <property type="entry name" value="Amidase_domain"/>
</dbReference>
<dbReference type="SMART" id="SM00644">
    <property type="entry name" value="Ami_2"/>
    <property type="match status" value="1"/>
</dbReference>
<sequence>MGVMPPESTSRRPLLKAMAGGVVAIGAVGAVVRVTSGSNDSPGGPGGRLELSSQDESGVDALDLRLGDDLLPQVSGGRFRSAQLPTTTHSMVAFTWTGTAEPRIQIKSRRDGTWGTWQTAGILHDLPDPGSGEGGDVIGTDLLWIGDSDGIQIHVAGGRPSDLTLVLLHPARERGDGLLGAEASGRTTSPQARATPTVPRPTIVSRRSWGADESLRDGSPRYNETIKQVHVHHTVSTNTYAKEDVAGLIRGMYRYHTHNLGWSDLGYNFLVDRFGRTWEGRAGGAARAVRGAHTLGFNDTSTGVSVIGNFELVKPGRPIIDAIAAIAAWKLDLYGRKADGFVRVTSEGSDKYSASRVVKLPAIDGHRDTNDTACPGQNLYDVLPMIRRRTQAVIDRYRNAAEPIAVTRRASLSGTPAIGQTMRVDPGSYTPSDATRTYAWARDEVVIQGATGSSYVCSAADVGTVLSAGLQLTSPGREPVTQVLPASGPVTAPATVTVRTRGGRKGYATIYVQVSPPEGSSARATGKIRVQVNNRTKVVPLADGAGVARFGRGRGFKPGRYNVTVIYPGNGIILGSRAETTITIPPR</sequence>
<feature type="domain" description="N-acetylmuramoyl-L-alanine amidase" evidence="3">
    <location>
        <begin position="214"/>
        <end position="376"/>
    </location>
</feature>
<evidence type="ECO:0000256" key="2">
    <source>
        <dbReference type="SAM" id="MobiDB-lite"/>
    </source>
</evidence>
<proteinExistence type="inferred from homology"/>
<dbReference type="AlphaFoldDB" id="A0A1I3B9K6"/>
<gene>
    <name evidence="5" type="ORF">SAMN05216561_1015</name>
</gene>
<dbReference type="InterPro" id="IPR036505">
    <property type="entry name" value="Amidase/PGRP_sf"/>
</dbReference>
<accession>A0A1I3B9K6</accession>
<organism evidence="5 6">
    <name type="scientific">Nocardioides psychrotolerans</name>
    <dbReference type="NCBI Taxonomy" id="1005945"/>
    <lineage>
        <taxon>Bacteria</taxon>
        <taxon>Bacillati</taxon>
        <taxon>Actinomycetota</taxon>
        <taxon>Actinomycetes</taxon>
        <taxon>Propionibacteriales</taxon>
        <taxon>Nocardioidaceae</taxon>
        <taxon>Nocardioides</taxon>
    </lineage>
</organism>
<dbReference type="SMART" id="SM00701">
    <property type="entry name" value="PGRP"/>
    <property type="match status" value="1"/>
</dbReference>
<evidence type="ECO:0000313" key="5">
    <source>
        <dbReference type="EMBL" id="SFH58932.1"/>
    </source>
</evidence>
<evidence type="ECO:0000313" key="6">
    <source>
        <dbReference type="Proteomes" id="UP000198649"/>
    </source>
</evidence>
<dbReference type="Gene3D" id="3.40.80.10">
    <property type="entry name" value="Peptidoglycan recognition protein-like"/>
    <property type="match status" value="1"/>
</dbReference>
<protein>
    <submittedName>
        <fullName evidence="5">N-acetylmuramoyl-L-alanine amidase</fullName>
    </submittedName>
</protein>
<feature type="compositionally biased region" description="Polar residues" evidence="2">
    <location>
        <begin position="185"/>
        <end position="194"/>
    </location>
</feature>
<keyword evidence="6" id="KW-1185">Reference proteome</keyword>
<evidence type="ECO:0000259" key="4">
    <source>
        <dbReference type="SMART" id="SM00701"/>
    </source>
</evidence>
<evidence type="ECO:0000259" key="3">
    <source>
        <dbReference type="SMART" id="SM00644"/>
    </source>
</evidence>
<dbReference type="GO" id="GO:0008745">
    <property type="term" value="F:N-acetylmuramoyl-L-alanine amidase activity"/>
    <property type="evidence" value="ECO:0007669"/>
    <property type="project" value="InterPro"/>
</dbReference>